<dbReference type="Gene3D" id="3.40.50.1100">
    <property type="match status" value="2"/>
</dbReference>
<organism evidence="2">
    <name type="scientific">Eremomyces bilateralis CBS 781.70</name>
    <dbReference type="NCBI Taxonomy" id="1392243"/>
    <lineage>
        <taxon>Eukaryota</taxon>
        <taxon>Fungi</taxon>
        <taxon>Dikarya</taxon>
        <taxon>Ascomycota</taxon>
        <taxon>Pezizomycotina</taxon>
        <taxon>Dothideomycetes</taxon>
        <taxon>Dothideomycetes incertae sedis</taxon>
        <taxon>Eremomycetales</taxon>
        <taxon>Eremomycetaceae</taxon>
        <taxon>Eremomyces</taxon>
    </lineage>
</organism>
<dbReference type="SUPFAM" id="SSF53686">
    <property type="entry name" value="Tryptophan synthase beta subunit-like PLP-dependent enzymes"/>
    <property type="match status" value="1"/>
</dbReference>
<keyword evidence="3" id="KW-1185">Reference proteome</keyword>
<evidence type="ECO:0000259" key="1">
    <source>
        <dbReference type="Pfam" id="PF00291"/>
    </source>
</evidence>
<dbReference type="NCBIfam" id="NF006058">
    <property type="entry name" value="PRK08206.1"/>
    <property type="match status" value="1"/>
</dbReference>
<dbReference type="RefSeq" id="XP_033538033.1">
    <property type="nucleotide sequence ID" value="XM_033678632.1"/>
</dbReference>
<gene>
    <name evidence="2 4" type="ORF">P152DRAFT_454671</name>
</gene>
<dbReference type="InterPro" id="IPR001926">
    <property type="entry name" value="TrpB-like_PALP"/>
</dbReference>
<reference evidence="4" key="3">
    <citation type="submission" date="2025-04" db="UniProtKB">
        <authorList>
            <consortium name="RefSeq"/>
        </authorList>
    </citation>
    <scope>IDENTIFICATION</scope>
    <source>
        <strain evidence="4">CBS 781.70</strain>
    </source>
</reference>
<proteinExistence type="predicted"/>
<feature type="domain" description="Tryptophan synthase beta chain-like PALP" evidence="1">
    <location>
        <begin position="42"/>
        <end position="365"/>
    </location>
</feature>
<dbReference type="PANTHER" id="PTHR42937:SF1">
    <property type="entry name" value="DIAMINOPROPIONATE AMMONIA-LYASE"/>
    <property type="match status" value="1"/>
</dbReference>
<dbReference type="InterPro" id="IPR036052">
    <property type="entry name" value="TrpB-like_PALP_sf"/>
</dbReference>
<accession>A0A6G1GEF2</accession>
<reference evidence="4" key="2">
    <citation type="submission" date="2020-04" db="EMBL/GenBank/DDBJ databases">
        <authorList>
            <consortium name="NCBI Genome Project"/>
        </authorList>
    </citation>
    <scope>NUCLEOTIDE SEQUENCE</scope>
    <source>
        <strain evidence="4">CBS 781.70</strain>
    </source>
</reference>
<dbReference type="OrthoDB" id="10059875at2759"/>
<dbReference type="AlphaFoldDB" id="A0A6G1GEF2"/>
<dbReference type="Proteomes" id="UP000504638">
    <property type="component" value="Unplaced"/>
</dbReference>
<dbReference type="PANTHER" id="PTHR42937">
    <property type="match status" value="1"/>
</dbReference>
<protein>
    <submittedName>
        <fullName evidence="2 4">Tryptophan synthase beta subunit-like PLP-dependent enzyme</fullName>
    </submittedName>
</protein>
<evidence type="ECO:0000313" key="2">
    <source>
        <dbReference type="EMBL" id="KAF1816402.1"/>
    </source>
</evidence>
<name>A0A6G1GEF2_9PEZI</name>
<dbReference type="Pfam" id="PF00291">
    <property type="entry name" value="PALP"/>
    <property type="match status" value="1"/>
</dbReference>
<reference evidence="2 4" key="1">
    <citation type="submission" date="2020-01" db="EMBL/GenBank/DDBJ databases">
        <authorList>
            <consortium name="DOE Joint Genome Institute"/>
            <person name="Haridas S."/>
            <person name="Albert R."/>
            <person name="Binder M."/>
            <person name="Bloem J."/>
            <person name="Labutti K."/>
            <person name="Salamov A."/>
            <person name="Andreopoulos B."/>
            <person name="Baker S.E."/>
            <person name="Barry K."/>
            <person name="Bills G."/>
            <person name="Bluhm B.H."/>
            <person name="Cannon C."/>
            <person name="Castanera R."/>
            <person name="Culley D.E."/>
            <person name="Daum C."/>
            <person name="Ezra D."/>
            <person name="Gonzalez J.B."/>
            <person name="Henrissat B."/>
            <person name="Kuo A."/>
            <person name="Liang C."/>
            <person name="Lipzen A."/>
            <person name="Lutzoni F."/>
            <person name="Magnuson J."/>
            <person name="Mondo S."/>
            <person name="Nolan M."/>
            <person name="Ohm R."/>
            <person name="Pangilinan J."/>
            <person name="Park H.-J."/>
            <person name="Ramirez L."/>
            <person name="Alfaro M."/>
            <person name="Sun H."/>
            <person name="Tritt A."/>
            <person name="Yoshinaga Y."/>
            <person name="Zwiers L.-H."/>
            <person name="Turgeon B.G."/>
            <person name="Goodwin S.B."/>
            <person name="Spatafora J.W."/>
            <person name="Crous P.W."/>
            <person name="Grigoriev I.V."/>
        </authorList>
    </citation>
    <scope>NUCLEOTIDE SEQUENCE</scope>
    <source>
        <strain evidence="2 4">CBS 781.70</strain>
    </source>
</reference>
<sequence length="380" mass="40420">MTVVNPSRSHGIYHNPSAASWSHQPPTTSNPLILKFHQRLPEYKQTPLVPLPDLAKELGVSHVLVKDESTRFGLPSFKILGASWAIYCAVAAQCGLDATVDPPISITSLGDAARQSGIHLVTCSDGNWGRATARMARYLGIPATVFVPQNIDDATQVRIRSEGATVGVVEGNYDDSIATAKEEAERTGALLVMDTSWAGFTEVSSWVVEGYSTALEEVDQQLVQLTGDKPPTCIIGSVGVGSWMQSVTAHFKAKNPPCTVATVEPETSACLKASLEAGKMTTIRTGDTIMCGMNCGTVSEIAWPVLRNGVDAAVAISDWDSHRAVQYLHGRGVNAGPCGAASVSALRMLKDEGKLELGADAVVVLLSTEGYREYNIPPEA</sequence>
<dbReference type="EMBL" id="ML975150">
    <property type="protein sequence ID" value="KAF1816402.1"/>
    <property type="molecule type" value="Genomic_DNA"/>
</dbReference>
<dbReference type="GeneID" id="54419202"/>
<evidence type="ECO:0000313" key="3">
    <source>
        <dbReference type="Proteomes" id="UP000504638"/>
    </source>
</evidence>
<evidence type="ECO:0000313" key="4">
    <source>
        <dbReference type="RefSeq" id="XP_033538033.1"/>
    </source>
</evidence>